<feature type="domain" description="DUF1707" evidence="2">
    <location>
        <begin position="13"/>
        <end position="65"/>
    </location>
</feature>
<accession>A0A269PFA9</accession>
<comment type="caution">
    <text evidence="3">The sequence shown here is derived from an EMBL/GenBank/DDBJ whole genome shotgun (WGS) entry which is preliminary data.</text>
</comment>
<dbReference type="InterPro" id="IPR012551">
    <property type="entry name" value="DUF1707_SHOCT-like"/>
</dbReference>
<keyword evidence="1" id="KW-0812">Transmembrane</keyword>
<evidence type="ECO:0000259" key="2">
    <source>
        <dbReference type="Pfam" id="PF08044"/>
    </source>
</evidence>
<proteinExistence type="predicted"/>
<keyword evidence="1" id="KW-0472">Membrane</keyword>
<dbReference type="Pfam" id="PF08044">
    <property type="entry name" value="DUF1707"/>
    <property type="match status" value="1"/>
</dbReference>
<dbReference type="EMBL" id="NQMQ01000007">
    <property type="protein sequence ID" value="PAJ70722.1"/>
    <property type="molecule type" value="Genomic_DNA"/>
</dbReference>
<evidence type="ECO:0000313" key="3">
    <source>
        <dbReference type="EMBL" id="PAJ70722.1"/>
    </source>
</evidence>
<name>A0A269PFA9_9CORY</name>
<dbReference type="Proteomes" id="UP000215771">
    <property type="component" value="Unassembled WGS sequence"/>
</dbReference>
<dbReference type="AlphaFoldDB" id="A0A269PFA9"/>
<protein>
    <recommendedName>
        <fullName evidence="2">DUF1707 domain-containing protein</fullName>
    </recommendedName>
</protein>
<gene>
    <name evidence="3" type="ORF">CIG21_03295</name>
</gene>
<reference evidence="3 4" key="1">
    <citation type="submission" date="2017-08" db="EMBL/GenBank/DDBJ databases">
        <authorList>
            <person name="de Groot N.N."/>
        </authorList>
    </citation>
    <scope>NUCLEOTIDE SEQUENCE [LARGE SCALE GENOMIC DNA]</scope>
    <source>
        <strain evidence="3 4">NBT06-6</strain>
    </source>
</reference>
<sequence length="210" mass="23379">MSSAFQPTQPEHIRLSDADRTEAMSALGEALSEGRLTLGEYDERCQCCTQAQTRADLVPLFADIPQAPVMGSSAGMPAAQHDVPVFTARELVEARRSGRRTRAGIFWLGTIGSITLAGAASLPAVLAVIPVLFILLYVMKVGPDSWYSPSLRDMERSKRRLVRAKQLELEADRAYDAARRKAERREQIDQLTGDTLNFAQESLNRFRRRD</sequence>
<keyword evidence="1" id="KW-1133">Transmembrane helix</keyword>
<organism evidence="3 4">
    <name type="scientific">Corynebacterium hadale</name>
    <dbReference type="NCBI Taxonomy" id="2026255"/>
    <lineage>
        <taxon>Bacteria</taxon>
        <taxon>Bacillati</taxon>
        <taxon>Actinomycetota</taxon>
        <taxon>Actinomycetes</taxon>
        <taxon>Mycobacteriales</taxon>
        <taxon>Corynebacteriaceae</taxon>
        <taxon>Corynebacterium</taxon>
    </lineage>
</organism>
<evidence type="ECO:0000313" key="4">
    <source>
        <dbReference type="Proteomes" id="UP000215771"/>
    </source>
</evidence>
<evidence type="ECO:0000256" key="1">
    <source>
        <dbReference type="SAM" id="Phobius"/>
    </source>
</evidence>
<feature type="transmembrane region" description="Helical" evidence="1">
    <location>
        <begin position="105"/>
        <end position="138"/>
    </location>
</feature>
<dbReference type="RefSeq" id="WP_095275693.1">
    <property type="nucleotide sequence ID" value="NZ_CP047655.1"/>
</dbReference>